<evidence type="ECO:0000256" key="1">
    <source>
        <dbReference type="SAM" id="Phobius"/>
    </source>
</evidence>
<dbReference type="Proteomes" id="UP000824142">
    <property type="component" value="Unassembled WGS sequence"/>
</dbReference>
<name>A0A9D1MRX4_9PROT</name>
<proteinExistence type="predicted"/>
<sequence>MCEIITPDNINIVCNVSMAFFTGVAAYVAFKWKSSTLTKAKMDVAGEVLAGVLEIEDLFKFICSPSRNNTERKSALKYYQERALPINTKRIDILIPLFRMEQNKDKFKIFFNLRNKVAIYWGEESIKSFDAIMKICQRIQQACDTLYNQTENTPVQQCQECEQIIYGYENSSVMMELNYTFETIRRNMNAVLGKRTKWQQKRKIT</sequence>
<reference evidence="2" key="2">
    <citation type="journal article" date="2021" name="PeerJ">
        <title>Extensive microbial diversity within the chicken gut microbiome revealed by metagenomics and culture.</title>
        <authorList>
            <person name="Gilroy R."/>
            <person name="Ravi A."/>
            <person name="Getino M."/>
            <person name="Pursley I."/>
            <person name="Horton D.L."/>
            <person name="Alikhan N.F."/>
            <person name="Baker D."/>
            <person name="Gharbi K."/>
            <person name="Hall N."/>
            <person name="Watson M."/>
            <person name="Adriaenssens E.M."/>
            <person name="Foster-Nyarko E."/>
            <person name="Jarju S."/>
            <person name="Secka A."/>
            <person name="Antonio M."/>
            <person name="Oren A."/>
            <person name="Chaudhuri R.R."/>
            <person name="La Ragione R."/>
            <person name="Hildebrand F."/>
            <person name="Pallen M.J."/>
        </authorList>
    </citation>
    <scope>NUCLEOTIDE SEQUENCE</scope>
    <source>
        <strain evidence="2">CHK136-897</strain>
    </source>
</reference>
<keyword evidence="1" id="KW-0472">Membrane</keyword>
<comment type="caution">
    <text evidence="2">The sequence shown here is derived from an EMBL/GenBank/DDBJ whole genome shotgun (WGS) entry which is preliminary data.</text>
</comment>
<gene>
    <name evidence="2" type="ORF">IAC63_02570</name>
</gene>
<protein>
    <submittedName>
        <fullName evidence="2">Uncharacterized protein</fullName>
    </submittedName>
</protein>
<evidence type="ECO:0000313" key="2">
    <source>
        <dbReference type="EMBL" id="HIU65500.1"/>
    </source>
</evidence>
<reference evidence="2" key="1">
    <citation type="submission" date="2020-10" db="EMBL/GenBank/DDBJ databases">
        <authorList>
            <person name="Gilroy R."/>
        </authorList>
    </citation>
    <scope>NUCLEOTIDE SEQUENCE</scope>
    <source>
        <strain evidence="2">CHK136-897</strain>
    </source>
</reference>
<organism evidence="2 3">
    <name type="scientific">Candidatus Enterousia avicola</name>
    <dbReference type="NCBI Taxonomy" id="2840787"/>
    <lineage>
        <taxon>Bacteria</taxon>
        <taxon>Pseudomonadati</taxon>
        <taxon>Pseudomonadota</taxon>
        <taxon>Alphaproteobacteria</taxon>
        <taxon>Candidatus Enterousia</taxon>
    </lineage>
</organism>
<keyword evidence="1" id="KW-1133">Transmembrane helix</keyword>
<feature type="transmembrane region" description="Helical" evidence="1">
    <location>
        <begin position="12"/>
        <end position="30"/>
    </location>
</feature>
<dbReference type="AlphaFoldDB" id="A0A9D1MRX4"/>
<accession>A0A9D1MRX4</accession>
<dbReference type="EMBL" id="DVNO01000021">
    <property type="protein sequence ID" value="HIU65500.1"/>
    <property type="molecule type" value="Genomic_DNA"/>
</dbReference>
<evidence type="ECO:0000313" key="3">
    <source>
        <dbReference type="Proteomes" id="UP000824142"/>
    </source>
</evidence>
<keyword evidence="1" id="KW-0812">Transmembrane</keyword>